<reference evidence="2 3" key="1">
    <citation type="submission" date="2016-03" db="EMBL/GenBank/DDBJ databases">
        <title>Trachymyrmex septentrionalis WGS genome.</title>
        <authorList>
            <person name="Nygaard S."/>
            <person name="Hu H."/>
            <person name="Boomsma J."/>
            <person name="Zhang G."/>
        </authorList>
    </citation>
    <scope>NUCLEOTIDE SEQUENCE [LARGE SCALE GENOMIC DNA]</scope>
    <source>
        <strain evidence="2">Tsep2-gDNA-1</strain>
        <tissue evidence="2">Whole body</tissue>
    </source>
</reference>
<gene>
    <name evidence="2" type="ORF">ALC56_06189</name>
</gene>
<keyword evidence="3" id="KW-1185">Reference proteome</keyword>
<organism evidence="2 3">
    <name type="scientific">Trachymyrmex septentrionalis</name>
    <dbReference type="NCBI Taxonomy" id="34720"/>
    <lineage>
        <taxon>Eukaryota</taxon>
        <taxon>Metazoa</taxon>
        <taxon>Ecdysozoa</taxon>
        <taxon>Arthropoda</taxon>
        <taxon>Hexapoda</taxon>
        <taxon>Insecta</taxon>
        <taxon>Pterygota</taxon>
        <taxon>Neoptera</taxon>
        <taxon>Endopterygota</taxon>
        <taxon>Hymenoptera</taxon>
        <taxon>Apocrita</taxon>
        <taxon>Aculeata</taxon>
        <taxon>Formicoidea</taxon>
        <taxon>Formicidae</taxon>
        <taxon>Myrmicinae</taxon>
        <taxon>Trachymyrmex</taxon>
    </lineage>
</organism>
<sequence length="102" mass="11090">MIRQRTPLTPLTPHTTDRQTDKQQTQSALGSARLDSARLGSARLAKRAPLDLPTPHVTIQQYGGHGADCRTANVDALLMHSMFVYPAIPAAPPSFSFEPNVL</sequence>
<dbReference type="AlphaFoldDB" id="A0A195FI95"/>
<feature type="compositionally biased region" description="Low complexity" evidence="1">
    <location>
        <begin position="1"/>
        <end position="14"/>
    </location>
</feature>
<evidence type="ECO:0000313" key="3">
    <source>
        <dbReference type="Proteomes" id="UP000078541"/>
    </source>
</evidence>
<feature type="region of interest" description="Disordered" evidence="1">
    <location>
        <begin position="1"/>
        <end position="40"/>
    </location>
</feature>
<dbReference type="EMBL" id="KQ981606">
    <property type="protein sequence ID" value="KYN39694.1"/>
    <property type="molecule type" value="Genomic_DNA"/>
</dbReference>
<proteinExistence type="predicted"/>
<dbReference type="Proteomes" id="UP000078541">
    <property type="component" value="Unassembled WGS sequence"/>
</dbReference>
<protein>
    <submittedName>
        <fullName evidence="2">Uncharacterized protein</fullName>
    </submittedName>
</protein>
<accession>A0A195FI95</accession>
<evidence type="ECO:0000256" key="1">
    <source>
        <dbReference type="SAM" id="MobiDB-lite"/>
    </source>
</evidence>
<name>A0A195FI95_9HYME</name>
<evidence type="ECO:0000313" key="2">
    <source>
        <dbReference type="EMBL" id="KYN39694.1"/>
    </source>
</evidence>